<keyword evidence="3" id="KW-1185">Reference proteome</keyword>
<dbReference type="EMBL" id="JABSTR010000009">
    <property type="protein sequence ID" value="KAH9378830.1"/>
    <property type="molecule type" value="Genomic_DNA"/>
</dbReference>
<evidence type="ECO:0000256" key="1">
    <source>
        <dbReference type="SAM" id="MobiDB-lite"/>
    </source>
</evidence>
<name>A0A9J6GK34_HAELO</name>
<reference evidence="2 3" key="1">
    <citation type="journal article" date="2020" name="Cell">
        <title>Large-Scale Comparative Analyses of Tick Genomes Elucidate Their Genetic Diversity and Vector Capacities.</title>
        <authorList>
            <consortium name="Tick Genome and Microbiome Consortium (TIGMIC)"/>
            <person name="Jia N."/>
            <person name="Wang J."/>
            <person name="Shi W."/>
            <person name="Du L."/>
            <person name="Sun Y."/>
            <person name="Zhan W."/>
            <person name="Jiang J.F."/>
            <person name="Wang Q."/>
            <person name="Zhang B."/>
            <person name="Ji P."/>
            <person name="Bell-Sakyi L."/>
            <person name="Cui X.M."/>
            <person name="Yuan T.T."/>
            <person name="Jiang B.G."/>
            <person name="Yang W.F."/>
            <person name="Lam T.T."/>
            <person name="Chang Q.C."/>
            <person name="Ding S.J."/>
            <person name="Wang X.J."/>
            <person name="Zhu J.G."/>
            <person name="Ruan X.D."/>
            <person name="Zhao L."/>
            <person name="Wei J.T."/>
            <person name="Ye R.Z."/>
            <person name="Que T.C."/>
            <person name="Du C.H."/>
            <person name="Zhou Y.H."/>
            <person name="Cheng J.X."/>
            <person name="Dai P.F."/>
            <person name="Guo W.B."/>
            <person name="Han X.H."/>
            <person name="Huang E.J."/>
            <person name="Li L.F."/>
            <person name="Wei W."/>
            <person name="Gao Y.C."/>
            <person name="Liu J.Z."/>
            <person name="Shao H.Z."/>
            <person name="Wang X."/>
            <person name="Wang C.C."/>
            <person name="Yang T.C."/>
            <person name="Huo Q.B."/>
            <person name="Li W."/>
            <person name="Chen H.Y."/>
            <person name="Chen S.E."/>
            <person name="Zhou L.G."/>
            <person name="Ni X.B."/>
            <person name="Tian J.H."/>
            <person name="Sheng Y."/>
            <person name="Liu T."/>
            <person name="Pan Y.S."/>
            <person name="Xia L.Y."/>
            <person name="Li J."/>
            <person name="Zhao F."/>
            <person name="Cao W.C."/>
        </authorList>
    </citation>
    <scope>NUCLEOTIDE SEQUENCE [LARGE SCALE GENOMIC DNA]</scope>
    <source>
        <strain evidence="2">HaeL-2018</strain>
    </source>
</reference>
<evidence type="ECO:0000313" key="3">
    <source>
        <dbReference type="Proteomes" id="UP000821853"/>
    </source>
</evidence>
<organism evidence="2 3">
    <name type="scientific">Haemaphysalis longicornis</name>
    <name type="common">Bush tick</name>
    <dbReference type="NCBI Taxonomy" id="44386"/>
    <lineage>
        <taxon>Eukaryota</taxon>
        <taxon>Metazoa</taxon>
        <taxon>Ecdysozoa</taxon>
        <taxon>Arthropoda</taxon>
        <taxon>Chelicerata</taxon>
        <taxon>Arachnida</taxon>
        <taxon>Acari</taxon>
        <taxon>Parasitiformes</taxon>
        <taxon>Ixodida</taxon>
        <taxon>Ixodoidea</taxon>
        <taxon>Ixodidae</taxon>
        <taxon>Haemaphysalinae</taxon>
        <taxon>Haemaphysalis</taxon>
    </lineage>
</organism>
<feature type="compositionally biased region" description="Basic and acidic residues" evidence="1">
    <location>
        <begin position="17"/>
        <end position="41"/>
    </location>
</feature>
<protein>
    <submittedName>
        <fullName evidence="2">Uncharacterized protein</fullName>
    </submittedName>
</protein>
<dbReference type="VEuPathDB" id="VectorBase:HLOH_046946"/>
<gene>
    <name evidence="2" type="ORF">HPB48_021793</name>
</gene>
<feature type="region of interest" description="Disordered" evidence="1">
    <location>
        <begin position="1"/>
        <end position="41"/>
    </location>
</feature>
<accession>A0A9J6GK34</accession>
<dbReference type="AlphaFoldDB" id="A0A9J6GK34"/>
<evidence type="ECO:0000313" key="2">
    <source>
        <dbReference type="EMBL" id="KAH9378830.1"/>
    </source>
</evidence>
<feature type="compositionally biased region" description="Polar residues" evidence="1">
    <location>
        <begin position="1"/>
        <end position="16"/>
    </location>
</feature>
<proteinExistence type="predicted"/>
<sequence>MEVGGTATSEPSTSKPITREAENAHEPKEPAHKKRVTEMRGSKEITNMDAWLEAHDARLDRLDRKIENIFTSVKTTIERRFSEVDNTCSALERIKQLIMSYSIFAQKQDIRMAAAGGNSGHDPPWPLQ</sequence>
<comment type="caution">
    <text evidence="2">The sequence shown here is derived from an EMBL/GenBank/DDBJ whole genome shotgun (WGS) entry which is preliminary data.</text>
</comment>
<dbReference type="Proteomes" id="UP000821853">
    <property type="component" value="Unassembled WGS sequence"/>
</dbReference>